<feature type="transmembrane region" description="Helical" evidence="1">
    <location>
        <begin position="256"/>
        <end position="274"/>
    </location>
</feature>
<keyword evidence="4" id="KW-1185">Reference proteome</keyword>
<comment type="caution">
    <text evidence="3">The sequence shown here is derived from an EMBL/GenBank/DDBJ whole genome shotgun (WGS) entry which is preliminary data.</text>
</comment>
<feature type="transmembrane region" description="Helical" evidence="1">
    <location>
        <begin position="171"/>
        <end position="196"/>
    </location>
</feature>
<name>A0ABC8S545_9AQUA</name>
<feature type="transmembrane region" description="Helical" evidence="1">
    <location>
        <begin position="217"/>
        <end position="244"/>
    </location>
</feature>
<feature type="chain" id="PRO_5044861397" evidence="2">
    <location>
        <begin position="19"/>
        <end position="308"/>
    </location>
</feature>
<sequence>MTTYCLFVLSCICTLDNCRNGDHHQVEDVTPPVTEIQKNYEQALDDLVNVNSLFTAAVFIGFSFSTPGQTSLDGREKCNASTFMLKPNGQGTQVGIHTQKGNSNQGNGDHHQVEDVTPPVTEIQKNYEQALDDLVNVNSLFTAAVFIGFSFSTPGQTSLDGREKCNASTFMLKVLVLLEVASFSFFLYSSLMAKALKLEFTLKKAIQTKGSTTSLKLYARMMLLSSVWASLFGFLCLTLSIILAVQVKLGKLSCKIGFTTFGISFMCVVLSSRIDIQSSCGTRQTVSLDQSVEKERVQVMHYGVGCLN</sequence>
<protein>
    <submittedName>
        <fullName evidence="3">Uncharacterized protein</fullName>
    </submittedName>
</protein>
<dbReference type="Proteomes" id="UP001642360">
    <property type="component" value="Unassembled WGS sequence"/>
</dbReference>
<feature type="signal peptide" evidence="2">
    <location>
        <begin position="1"/>
        <end position="18"/>
    </location>
</feature>
<evidence type="ECO:0000313" key="4">
    <source>
        <dbReference type="Proteomes" id="UP001642360"/>
    </source>
</evidence>
<dbReference type="EMBL" id="CAUOFW020002125">
    <property type="protein sequence ID" value="CAK9151346.1"/>
    <property type="molecule type" value="Genomic_DNA"/>
</dbReference>
<reference evidence="3 4" key="1">
    <citation type="submission" date="2024-02" db="EMBL/GenBank/DDBJ databases">
        <authorList>
            <person name="Vignale AGUSTIN F."/>
            <person name="Sosa J E."/>
            <person name="Modenutti C."/>
        </authorList>
    </citation>
    <scope>NUCLEOTIDE SEQUENCE [LARGE SCALE GENOMIC DNA]</scope>
</reference>
<dbReference type="PANTHER" id="PTHR33430:SF1">
    <property type="entry name" value="PGG DOMAIN-CONTAINING PROTEIN"/>
    <property type="match status" value="1"/>
</dbReference>
<dbReference type="AlphaFoldDB" id="A0ABC8S545"/>
<keyword evidence="1" id="KW-0812">Transmembrane</keyword>
<evidence type="ECO:0000313" key="3">
    <source>
        <dbReference type="EMBL" id="CAK9151346.1"/>
    </source>
</evidence>
<dbReference type="PANTHER" id="PTHR33430">
    <property type="entry name" value="MATERNAL EFFECT EMBRYO ARREST PROTEIN"/>
    <property type="match status" value="1"/>
</dbReference>
<evidence type="ECO:0000256" key="2">
    <source>
        <dbReference type="SAM" id="SignalP"/>
    </source>
</evidence>
<proteinExistence type="predicted"/>
<accession>A0ABC8S545</accession>
<evidence type="ECO:0000256" key="1">
    <source>
        <dbReference type="SAM" id="Phobius"/>
    </source>
</evidence>
<organism evidence="3 4">
    <name type="scientific">Ilex paraguariensis</name>
    <name type="common">yerba mate</name>
    <dbReference type="NCBI Taxonomy" id="185542"/>
    <lineage>
        <taxon>Eukaryota</taxon>
        <taxon>Viridiplantae</taxon>
        <taxon>Streptophyta</taxon>
        <taxon>Embryophyta</taxon>
        <taxon>Tracheophyta</taxon>
        <taxon>Spermatophyta</taxon>
        <taxon>Magnoliopsida</taxon>
        <taxon>eudicotyledons</taxon>
        <taxon>Gunneridae</taxon>
        <taxon>Pentapetalae</taxon>
        <taxon>asterids</taxon>
        <taxon>campanulids</taxon>
        <taxon>Aquifoliales</taxon>
        <taxon>Aquifoliaceae</taxon>
        <taxon>Ilex</taxon>
    </lineage>
</organism>
<keyword evidence="2" id="KW-0732">Signal</keyword>
<gene>
    <name evidence="3" type="ORF">ILEXP_LOCUS19505</name>
</gene>
<keyword evidence="1" id="KW-0472">Membrane</keyword>
<feature type="transmembrane region" description="Helical" evidence="1">
    <location>
        <begin position="134"/>
        <end position="151"/>
    </location>
</feature>
<keyword evidence="1" id="KW-1133">Transmembrane helix</keyword>